<dbReference type="GO" id="GO:0005829">
    <property type="term" value="C:cytosol"/>
    <property type="evidence" value="ECO:0007669"/>
    <property type="project" value="TreeGrafter"/>
</dbReference>
<dbReference type="Pfam" id="PF01746">
    <property type="entry name" value="tRNA_m1G_MT"/>
    <property type="match status" value="1"/>
</dbReference>
<keyword evidence="11 15" id="KW-0819">tRNA processing</keyword>
<dbReference type="InterPro" id="IPR023148">
    <property type="entry name" value="tRNA_m1G_MeTrfase_C_sf"/>
</dbReference>
<evidence type="ECO:0000256" key="14">
    <source>
        <dbReference type="ARBA" id="ARBA00047783"/>
    </source>
</evidence>
<dbReference type="Gene3D" id="3.40.1280.10">
    <property type="match status" value="1"/>
</dbReference>
<evidence type="ECO:0000256" key="12">
    <source>
        <dbReference type="ARBA" id="ARBA00029736"/>
    </source>
</evidence>
<dbReference type="NCBIfam" id="NF000648">
    <property type="entry name" value="PRK00026.1"/>
    <property type="match status" value="1"/>
</dbReference>
<dbReference type="InterPro" id="IPR002649">
    <property type="entry name" value="tRNA_m1G_MeTrfase_TrmD"/>
</dbReference>
<evidence type="ECO:0000256" key="15">
    <source>
        <dbReference type="HAMAP-Rule" id="MF_00605"/>
    </source>
</evidence>
<dbReference type="EMBL" id="DVKI01000103">
    <property type="protein sequence ID" value="HIT17376.1"/>
    <property type="molecule type" value="Genomic_DNA"/>
</dbReference>
<dbReference type="SUPFAM" id="SSF75217">
    <property type="entry name" value="alpha/beta knot"/>
    <property type="match status" value="1"/>
</dbReference>
<evidence type="ECO:0000259" key="18">
    <source>
        <dbReference type="Pfam" id="PF01746"/>
    </source>
</evidence>
<dbReference type="FunFam" id="1.10.1270.20:FF:000001">
    <property type="entry name" value="tRNA (guanine-N(1)-)-methyltransferase"/>
    <property type="match status" value="1"/>
</dbReference>
<dbReference type="Proteomes" id="UP000886893">
    <property type="component" value="Unassembled WGS sequence"/>
</dbReference>
<evidence type="ECO:0000256" key="7">
    <source>
        <dbReference type="ARBA" id="ARBA00022490"/>
    </source>
</evidence>
<keyword evidence="7 15" id="KW-0963">Cytoplasm</keyword>
<evidence type="ECO:0000256" key="5">
    <source>
        <dbReference type="ARBA" id="ARBA00012807"/>
    </source>
</evidence>
<dbReference type="EC" id="2.1.1.228" evidence="5 15"/>
<dbReference type="GO" id="GO:0052906">
    <property type="term" value="F:tRNA (guanine(37)-N1)-methyltransferase activity"/>
    <property type="evidence" value="ECO:0007669"/>
    <property type="project" value="UniProtKB-UniRule"/>
</dbReference>
<keyword evidence="10 15" id="KW-0949">S-adenosyl-L-methionine</keyword>
<comment type="subcellular location">
    <subcellularLocation>
        <location evidence="2 15 17">Cytoplasm</location>
    </subcellularLocation>
</comment>
<comment type="function">
    <text evidence="1 15 17">Specifically methylates guanosine-37 in various tRNAs.</text>
</comment>
<comment type="similarity">
    <text evidence="3 15 17">Belongs to the RNA methyltransferase TrmD family.</text>
</comment>
<evidence type="ECO:0000313" key="20">
    <source>
        <dbReference type="Proteomes" id="UP000886893"/>
    </source>
</evidence>
<dbReference type="AlphaFoldDB" id="A0A9D1G938"/>
<evidence type="ECO:0000256" key="1">
    <source>
        <dbReference type="ARBA" id="ARBA00002634"/>
    </source>
</evidence>
<comment type="caution">
    <text evidence="19">The sequence shown here is derived from an EMBL/GenBank/DDBJ whole genome shotgun (WGS) entry which is preliminary data.</text>
</comment>
<dbReference type="InterPro" id="IPR029028">
    <property type="entry name" value="Alpha/beta_knot_MTases"/>
</dbReference>
<evidence type="ECO:0000256" key="11">
    <source>
        <dbReference type="ARBA" id="ARBA00022694"/>
    </source>
</evidence>
<keyword evidence="8 15" id="KW-0489">Methyltransferase</keyword>
<evidence type="ECO:0000256" key="3">
    <source>
        <dbReference type="ARBA" id="ARBA00007630"/>
    </source>
</evidence>
<evidence type="ECO:0000256" key="4">
    <source>
        <dbReference type="ARBA" id="ARBA00011738"/>
    </source>
</evidence>
<organism evidence="19 20">
    <name type="scientific">Candidatus Caccosoma faecigallinarum</name>
    <dbReference type="NCBI Taxonomy" id="2840720"/>
    <lineage>
        <taxon>Bacteria</taxon>
        <taxon>Bacillati</taxon>
        <taxon>Bacillota</taxon>
        <taxon>Bacillota incertae sedis</taxon>
        <taxon>Candidatus Caccosoma</taxon>
    </lineage>
</organism>
<proteinExistence type="inferred from homology"/>
<dbReference type="InterPro" id="IPR016009">
    <property type="entry name" value="tRNA_MeTrfase_TRMD/TRM10"/>
</dbReference>
<keyword evidence="9 15" id="KW-0808">Transferase</keyword>
<evidence type="ECO:0000256" key="2">
    <source>
        <dbReference type="ARBA" id="ARBA00004496"/>
    </source>
</evidence>
<dbReference type="PANTHER" id="PTHR46417">
    <property type="entry name" value="TRNA (GUANINE-N(1)-)-METHYLTRANSFERASE"/>
    <property type="match status" value="1"/>
</dbReference>
<dbReference type="NCBIfam" id="TIGR00088">
    <property type="entry name" value="trmD"/>
    <property type="match status" value="1"/>
</dbReference>
<dbReference type="HAMAP" id="MF_00605">
    <property type="entry name" value="TrmD"/>
    <property type="match status" value="1"/>
</dbReference>
<dbReference type="PANTHER" id="PTHR46417:SF1">
    <property type="entry name" value="TRNA (GUANINE-N(1)-)-METHYLTRANSFERASE"/>
    <property type="match status" value="1"/>
</dbReference>
<evidence type="ECO:0000256" key="10">
    <source>
        <dbReference type="ARBA" id="ARBA00022691"/>
    </source>
</evidence>
<gene>
    <name evidence="15 19" type="primary">trmD</name>
    <name evidence="19" type="ORF">IAD04_03215</name>
</gene>
<reference evidence="19" key="2">
    <citation type="journal article" date="2021" name="PeerJ">
        <title>Extensive microbial diversity within the chicken gut microbiome revealed by metagenomics and culture.</title>
        <authorList>
            <person name="Gilroy R."/>
            <person name="Ravi A."/>
            <person name="Getino M."/>
            <person name="Pursley I."/>
            <person name="Horton D.L."/>
            <person name="Alikhan N.F."/>
            <person name="Baker D."/>
            <person name="Gharbi K."/>
            <person name="Hall N."/>
            <person name="Watson M."/>
            <person name="Adriaenssens E.M."/>
            <person name="Foster-Nyarko E."/>
            <person name="Jarju S."/>
            <person name="Secka A."/>
            <person name="Antonio M."/>
            <person name="Oren A."/>
            <person name="Chaudhuri R.R."/>
            <person name="La Ragione R."/>
            <person name="Hildebrand F."/>
            <person name="Pallen M.J."/>
        </authorList>
    </citation>
    <scope>NUCLEOTIDE SEQUENCE</scope>
    <source>
        <strain evidence="19">14508</strain>
    </source>
</reference>
<reference evidence="19" key="1">
    <citation type="submission" date="2020-10" db="EMBL/GenBank/DDBJ databases">
        <authorList>
            <person name="Gilroy R."/>
        </authorList>
    </citation>
    <scope>NUCLEOTIDE SEQUENCE</scope>
    <source>
        <strain evidence="19">14508</strain>
    </source>
</reference>
<sequence>MTIDIITLFPEFFEQFVQTSIIKKAILKGFVQVRFVPLRFFSQDKNKRVDDYPTGGGAGLIIQCQPVIDAINSVKTPQSKVYLLSASGKKYTQNMAKQLSLESHIILICGHYEGVDARVLNYVDGEICIGDYILTGGEIAAMAVADSIIRLVDGVISSPSIEEESFENGLLEYPQYTFPREYQNHKIPDILFSGNHQAIAEWRFKQSYLKTLQNRPDLLKEKQFSQKEHQLIQELEDDSKQQIAIEKAKKFMK</sequence>
<evidence type="ECO:0000256" key="13">
    <source>
        <dbReference type="ARBA" id="ARBA00033392"/>
    </source>
</evidence>
<evidence type="ECO:0000256" key="8">
    <source>
        <dbReference type="ARBA" id="ARBA00022603"/>
    </source>
</evidence>
<feature type="domain" description="tRNA methyltransferase TRMD/TRM10-type" evidence="18">
    <location>
        <begin position="1"/>
        <end position="220"/>
    </location>
</feature>
<dbReference type="PIRSF" id="PIRSF000386">
    <property type="entry name" value="tRNA_mtase"/>
    <property type="match status" value="1"/>
</dbReference>
<evidence type="ECO:0000256" key="16">
    <source>
        <dbReference type="PIRSR" id="PIRSR000386-1"/>
    </source>
</evidence>
<dbReference type="InterPro" id="IPR029026">
    <property type="entry name" value="tRNA_m1G_MTases_N"/>
</dbReference>
<dbReference type="GO" id="GO:0002939">
    <property type="term" value="P:tRNA N1-guanine methylation"/>
    <property type="evidence" value="ECO:0007669"/>
    <property type="project" value="TreeGrafter"/>
</dbReference>
<evidence type="ECO:0000256" key="9">
    <source>
        <dbReference type="ARBA" id="ARBA00022679"/>
    </source>
</evidence>
<feature type="binding site" evidence="15 16">
    <location>
        <begin position="129"/>
        <end position="134"/>
    </location>
    <ligand>
        <name>S-adenosyl-L-methionine</name>
        <dbReference type="ChEBI" id="CHEBI:59789"/>
    </ligand>
</feature>
<evidence type="ECO:0000256" key="17">
    <source>
        <dbReference type="RuleBase" id="RU003464"/>
    </source>
</evidence>
<dbReference type="Gene3D" id="1.10.1270.20">
    <property type="entry name" value="tRNA(m1g37)methyltransferase, domain 2"/>
    <property type="match status" value="1"/>
</dbReference>
<accession>A0A9D1G938</accession>
<feature type="binding site" evidence="15 16">
    <location>
        <position position="110"/>
    </location>
    <ligand>
        <name>S-adenosyl-L-methionine</name>
        <dbReference type="ChEBI" id="CHEBI:59789"/>
    </ligand>
</feature>
<protein>
    <recommendedName>
        <fullName evidence="6 15">tRNA (guanine-N(1)-)-methyltransferase</fullName>
        <ecNumber evidence="5 15">2.1.1.228</ecNumber>
    </recommendedName>
    <alternativeName>
        <fullName evidence="12 15">M1G-methyltransferase</fullName>
    </alternativeName>
    <alternativeName>
        <fullName evidence="13 15">tRNA [GM37] methyltransferase</fullName>
    </alternativeName>
</protein>
<name>A0A9D1G938_9FIRM</name>
<comment type="catalytic activity">
    <reaction evidence="14 15 17">
        <text>guanosine(37) in tRNA + S-adenosyl-L-methionine = N(1)-methylguanosine(37) in tRNA + S-adenosyl-L-homocysteine + H(+)</text>
        <dbReference type="Rhea" id="RHEA:36899"/>
        <dbReference type="Rhea" id="RHEA-COMP:10145"/>
        <dbReference type="Rhea" id="RHEA-COMP:10147"/>
        <dbReference type="ChEBI" id="CHEBI:15378"/>
        <dbReference type="ChEBI" id="CHEBI:57856"/>
        <dbReference type="ChEBI" id="CHEBI:59789"/>
        <dbReference type="ChEBI" id="CHEBI:73542"/>
        <dbReference type="ChEBI" id="CHEBI:74269"/>
        <dbReference type="EC" id="2.1.1.228"/>
    </reaction>
</comment>
<dbReference type="CDD" id="cd18080">
    <property type="entry name" value="TrmD-like"/>
    <property type="match status" value="1"/>
</dbReference>
<evidence type="ECO:0000313" key="19">
    <source>
        <dbReference type="EMBL" id="HIT17376.1"/>
    </source>
</evidence>
<comment type="subunit">
    <text evidence="4 15 17">Homodimer.</text>
</comment>
<evidence type="ECO:0000256" key="6">
    <source>
        <dbReference type="ARBA" id="ARBA00014679"/>
    </source>
</evidence>